<evidence type="ECO:0000313" key="3">
    <source>
        <dbReference type="Proteomes" id="UP000033483"/>
    </source>
</evidence>
<protein>
    <submittedName>
        <fullName evidence="2">Uncharacterized protein</fullName>
    </submittedName>
</protein>
<comment type="similarity">
    <text evidence="1">Belongs to the TTC36 family.</text>
</comment>
<accession>A0A0F4ZIZ7</accession>
<evidence type="ECO:0000256" key="1">
    <source>
        <dbReference type="ARBA" id="ARBA00006995"/>
    </source>
</evidence>
<evidence type="ECO:0000313" key="2">
    <source>
        <dbReference type="EMBL" id="KKA29838.1"/>
    </source>
</evidence>
<dbReference type="PANTHER" id="PTHR21405">
    <property type="entry name" value="CDNA SEQUENCE BC021608"/>
    <property type="match status" value="1"/>
</dbReference>
<organism evidence="2 3">
    <name type="scientific">Thielaviopsis punctulata</name>
    <dbReference type="NCBI Taxonomy" id="72032"/>
    <lineage>
        <taxon>Eukaryota</taxon>
        <taxon>Fungi</taxon>
        <taxon>Dikarya</taxon>
        <taxon>Ascomycota</taxon>
        <taxon>Pezizomycotina</taxon>
        <taxon>Sordariomycetes</taxon>
        <taxon>Hypocreomycetidae</taxon>
        <taxon>Microascales</taxon>
        <taxon>Ceratocystidaceae</taxon>
        <taxon>Thielaviopsis</taxon>
    </lineage>
</organism>
<dbReference type="PANTHER" id="PTHR21405:SF0">
    <property type="entry name" value="TETRATRICOPEPTIDE REPEAT PROTEIN 36"/>
    <property type="match status" value="1"/>
</dbReference>
<sequence>MFQIDLSKNDLNVLEKIKDPESDPSRIVNVDPLLPKDPHVTDPDIYQQVSATERDTVMAIQEVELQIAGLKPSVYQDPIDGYWNCIKVLDALIEEHPNYASARNNRAQAYRRLFGDSMLVGTAVDSMRLIKDPSPEAITKAIDVVLSDLDIAISLLTPKTPSMPISPTNKKTLSAVHTQRATIYHGTAKFMAKYPLVLGQQRREAAWSKLDFETAASQDFAMGGRYGNEVAKGLAVSLNPTAKLCGEMVREAMKKEYSPAFGA</sequence>
<dbReference type="OrthoDB" id="539634at2759"/>
<dbReference type="EMBL" id="LAEV01000658">
    <property type="protein sequence ID" value="KKA29838.1"/>
    <property type="molecule type" value="Genomic_DNA"/>
</dbReference>
<dbReference type="InterPro" id="IPR038906">
    <property type="entry name" value="TTC36"/>
</dbReference>
<proteinExistence type="inferred from homology"/>
<dbReference type="Proteomes" id="UP000033483">
    <property type="component" value="Unassembled WGS sequence"/>
</dbReference>
<reference evidence="2 3" key="1">
    <citation type="submission" date="2015-03" db="EMBL/GenBank/DDBJ databases">
        <authorList>
            <person name="Radwan O."/>
            <person name="Al-Naeli F.A."/>
            <person name="Rendon G.A."/>
            <person name="Fields C."/>
        </authorList>
    </citation>
    <scope>NUCLEOTIDE SEQUENCE [LARGE SCALE GENOMIC DNA]</scope>
    <source>
        <strain evidence="2">CR-DP1</strain>
    </source>
</reference>
<dbReference type="AlphaFoldDB" id="A0A0F4ZIZ7"/>
<dbReference type="GO" id="GO:0006570">
    <property type="term" value="P:tyrosine metabolic process"/>
    <property type="evidence" value="ECO:0007669"/>
    <property type="project" value="TreeGrafter"/>
</dbReference>
<comment type="caution">
    <text evidence="2">The sequence shown here is derived from an EMBL/GenBank/DDBJ whole genome shotgun (WGS) entry which is preliminary data.</text>
</comment>
<keyword evidence="3" id="KW-1185">Reference proteome</keyword>
<name>A0A0F4ZIZ7_9PEZI</name>
<gene>
    <name evidence="2" type="ORF">TD95_000461</name>
</gene>